<name>A0A7J6FTJ4_CANSA</name>
<comment type="caution">
    <text evidence="1">The sequence shown here is derived from an EMBL/GenBank/DDBJ whole genome shotgun (WGS) entry which is preliminary data.</text>
</comment>
<evidence type="ECO:0000313" key="1">
    <source>
        <dbReference type="EMBL" id="KAF4373958.1"/>
    </source>
</evidence>
<protein>
    <submittedName>
        <fullName evidence="1">Uncharacterized protein</fullName>
    </submittedName>
</protein>
<sequence length="76" mass="8661">MAAEDDDGSSSFGVAVERKRSEIRRIGIDLRRHVETFQQGWDYTHLIVVMEKNGSVGHRRESNCWQTLVPEIASVC</sequence>
<dbReference type="Proteomes" id="UP000525078">
    <property type="component" value="Unassembled WGS sequence"/>
</dbReference>
<gene>
    <name evidence="1" type="ORF">F8388_007864</name>
</gene>
<dbReference type="AlphaFoldDB" id="A0A7J6FTJ4"/>
<accession>A0A7J6FTJ4</accession>
<proteinExistence type="predicted"/>
<reference evidence="1 2" key="1">
    <citation type="journal article" date="2020" name="bioRxiv">
        <title>Sequence and annotation of 42 cannabis genomes reveals extensive copy number variation in cannabinoid synthesis and pathogen resistance genes.</title>
        <authorList>
            <person name="Mckernan K.J."/>
            <person name="Helbert Y."/>
            <person name="Kane L.T."/>
            <person name="Ebling H."/>
            <person name="Zhang L."/>
            <person name="Liu B."/>
            <person name="Eaton Z."/>
            <person name="Mclaughlin S."/>
            <person name="Kingan S."/>
            <person name="Baybayan P."/>
            <person name="Concepcion G."/>
            <person name="Jordan M."/>
            <person name="Riva A."/>
            <person name="Barbazuk W."/>
            <person name="Harkins T."/>
        </authorList>
    </citation>
    <scope>NUCLEOTIDE SEQUENCE [LARGE SCALE GENOMIC DNA]</scope>
    <source>
        <strain evidence="2">cv. Jamaican Lion 4</strain>
        <tissue evidence="1">Leaf</tissue>
    </source>
</reference>
<organism evidence="1 2">
    <name type="scientific">Cannabis sativa</name>
    <name type="common">Hemp</name>
    <name type="synonym">Marijuana</name>
    <dbReference type="NCBI Taxonomy" id="3483"/>
    <lineage>
        <taxon>Eukaryota</taxon>
        <taxon>Viridiplantae</taxon>
        <taxon>Streptophyta</taxon>
        <taxon>Embryophyta</taxon>
        <taxon>Tracheophyta</taxon>
        <taxon>Spermatophyta</taxon>
        <taxon>Magnoliopsida</taxon>
        <taxon>eudicotyledons</taxon>
        <taxon>Gunneridae</taxon>
        <taxon>Pentapetalae</taxon>
        <taxon>rosids</taxon>
        <taxon>fabids</taxon>
        <taxon>Rosales</taxon>
        <taxon>Cannabaceae</taxon>
        <taxon>Cannabis</taxon>
    </lineage>
</organism>
<dbReference type="EMBL" id="JAATIP010000098">
    <property type="protein sequence ID" value="KAF4373958.1"/>
    <property type="molecule type" value="Genomic_DNA"/>
</dbReference>
<evidence type="ECO:0000313" key="2">
    <source>
        <dbReference type="Proteomes" id="UP000525078"/>
    </source>
</evidence>